<evidence type="ECO:0000256" key="6">
    <source>
        <dbReference type="PIRSR" id="PIRSR015582-2"/>
    </source>
</evidence>
<keyword evidence="9" id="KW-1185">Reference proteome</keyword>
<proteinExistence type="inferred from homology"/>
<feature type="domain" description="HpcH/HpaI aldolase/citrate lyase" evidence="7">
    <location>
        <begin position="7"/>
        <end position="207"/>
    </location>
</feature>
<dbReference type="PANTHER" id="PTHR32308:SF10">
    <property type="entry name" value="CITRATE LYASE SUBUNIT BETA"/>
    <property type="match status" value="1"/>
</dbReference>
<keyword evidence="3 6" id="KW-0479">Metal-binding</keyword>
<feature type="binding site" evidence="6">
    <location>
        <position position="115"/>
    </location>
    <ligand>
        <name>Mg(2+)</name>
        <dbReference type="ChEBI" id="CHEBI:18420"/>
    </ligand>
</feature>
<evidence type="ECO:0000259" key="7">
    <source>
        <dbReference type="Pfam" id="PF03328"/>
    </source>
</evidence>
<reference evidence="8" key="1">
    <citation type="submission" date="2020-12" db="EMBL/GenBank/DDBJ databases">
        <title>Bacterial taxonomy.</title>
        <authorList>
            <person name="Pan X."/>
        </authorList>
    </citation>
    <scope>NUCLEOTIDE SEQUENCE</scope>
    <source>
        <strain evidence="8">KCTC 52957</strain>
    </source>
</reference>
<keyword evidence="4 6" id="KW-0460">Magnesium</keyword>
<evidence type="ECO:0000256" key="4">
    <source>
        <dbReference type="ARBA" id="ARBA00022842"/>
    </source>
</evidence>
<keyword evidence="8" id="KW-0456">Lyase</keyword>
<dbReference type="GO" id="GO:0016829">
    <property type="term" value="F:lyase activity"/>
    <property type="evidence" value="ECO:0007669"/>
    <property type="project" value="UniProtKB-KW"/>
</dbReference>
<comment type="caution">
    <text evidence="8">The sequence shown here is derived from an EMBL/GenBank/DDBJ whole genome shotgun (WGS) entry which is preliminary data.</text>
</comment>
<dbReference type="InterPro" id="IPR005000">
    <property type="entry name" value="Aldolase/citrate-lyase_domain"/>
</dbReference>
<dbReference type="PANTHER" id="PTHR32308">
    <property type="entry name" value="LYASE BETA SUBUNIT, PUTATIVE (AFU_ORTHOLOGUE AFUA_4G13030)-RELATED"/>
    <property type="match status" value="1"/>
</dbReference>
<dbReference type="EMBL" id="JAEKPD010000002">
    <property type="protein sequence ID" value="MBJ3762035.1"/>
    <property type="molecule type" value="Genomic_DNA"/>
</dbReference>
<dbReference type="GO" id="GO:0000287">
    <property type="term" value="F:magnesium ion binding"/>
    <property type="evidence" value="ECO:0007669"/>
    <property type="project" value="TreeGrafter"/>
</dbReference>
<dbReference type="AlphaFoldDB" id="A0A934IG99"/>
<organism evidence="8 9">
    <name type="scientific">Palleronia pontilimi</name>
    <dbReference type="NCBI Taxonomy" id="1964209"/>
    <lineage>
        <taxon>Bacteria</taxon>
        <taxon>Pseudomonadati</taxon>
        <taxon>Pseudomonadota</taxon>
        <taxon>Alphaproteobacteria</taxon>
        <taxon>Rhodobacterales</taxon>
        <taxon>Roseobacteraceae</taxon>
        <taxon>Palleronia</taxon>
    </lineage>
</organism>
<protein>
    <submittedName>
        <fullName evidence="8">CoA ester lyase</fullName>
    </submittedName>
</protein>
<dbReference type="Pfam" id="PF03328">
    <property type="entry name" value="HpcH_HpaI"/>
    <property type="match status" value="1"/>
</dbReference>
<evidence type="ECO:0000313" key="8">
    <source>
        <dbReference type="EMBL" id="MBJ3762035.1"/>
    </source>
</evidence>
<gene>
    <name evidence="8" type="ORF">ILP92_04660</name>
</gene>
<name>A0A934IG99_9RHOB</name>
<dbReference type="Gene3D" id="3.20.20.60">
    <property type="entry name" value="Phosphoenolpyruvate-binding domains"/>
    <property type="match status" value="1"/>
</dbReference>
<comment type="similarity">
    <text evidence="2">Belongs to the HpcH/HpaI aldolase family.</text>
</comment>
<dbReference type="InterPro" id="IPR015813">
    <property type="entry name" value="Pyrv/PenolPyrv_kinase-like_dom"/>
</dbReference>
<feature type="binding site" evidence="6">
    <location>
        <position position="141"/>
    </location>
    <ligand>
        <name>Mg(2+)</name>
        <dbReference type="ChEBI" id="CHEBI:18420"/>
    </ligand>
</feature>
<dbReference type="SUPFAM" id="SSF51621">
    <property type="entry name" value="Phosphoenolpyruvate/pyruvate domain"/>
    <property type="match status" value="1"/>
</dbReference>
<sequence length="267" mass="28652">MDLPVTYLFVPADRPDRFAKALSSGADMAILDLEDAVRPEAKPAARQALVAADLDWTRVAVRVNPAGSAFWSDDLQAVAKTGAAAVIVPKAERTEDLGDARRRIGRDIEILPQIETARGLDGVDALLSAPGVRRVAFGHLDFALDMGSATDWDSLSLARQHLVWRSRVAGRAAPVDSVTPELDKDTTRREAEAARALGFGGKLLIHPNQIGPVRAAFSPDADQLAWARRVIETLEAGGKGAVALDGRMIDKPVEDAARRILSQAQTL</sequence>
<evidence type="ECO:0000256" key="2">
    <source>
        <dbReference type="ARBA" id="ARBA00005568"/>
    </source>
</evidence>
<dbReference type="InterPro" id="IPR011206">
    <property type="entry name" value="Citrate_lyase_beta/mcl1/mcl2"/>
</dbReference>
<feature type="binding site" evidence="5">
    <location>
        <position position="115"/>
    </location>
    <ligand>
        <name>substrate</name>
    </ligand>
</feature>
<accession>A0A934IG99</accession>
<dbReference type="Proteomes" id="UP000642488">
    <property type="component" value="Unassembled WGS sequence"/>
</dbReference>
<evidence type="ECO:0000256" key="1">
    <source>
        <dbReference type="ARBA" id="ARBA00001946"/>
    </source>
</evidence>
<dbReference type="GO" id="GO:0006107">
    <property type="term" value="P:oxaloacetate metabolic process"/>
    <property type="evidence" value="ECO:0007669"/>
    <property type="project" value="TreeGrafter"/>
</dbReference>
<evidence type="ECO:0000256" key="3">
    <source>
        <dbReference type="ARBA" id="ARBA00022723"/>
    </source>
</evidence>
<comment type="cofactor">
    <cofactor evidence="1">
        <name>Mg(2+)</name>
        <dbReference type="ChEBI" id="CHEBI:18420"/>
    </cofactor>
</comment>
<evidence type="ECO:0000256" key="5">
    <source>
        <dbReference type="PIRSR" id="PIRSR015582-1"/>
    </source>
</evidence>
<dbReference type="InterPro" id="IPR040442">
    <property type="entry name" value="Pyrv_kinase-like_dom_sf"/>
</dbReference>
<dbReference type="PIRSF" id="PIRSF015582">
    <property type="entry name" value="Cit_lyase_B"/>
    <property type="match status" value="1"/>
</dbReference>
<evidence type="ECO:0000313" key="9">
    <source>
        <dbReference type="Proteomes" id="UP000642488"/>
    </source>
</evidence>
<feature type="binding site" evidence="5">
    <location>
        <position position="62"/>
    </location>
    <ligand>
        <name>substrate</name>
    </ligand>
</feature>